<organism evidence="1">
    <name type="scientific">Manihot esculenta</name>
    <name type="common">Cassava</name>
    <name type="synonym">Jatropha manihot</name>
    <dbReference type="NCBI Taxonomy" id="3983"/>
    <lineage>
        <taxon>Eukaryota</taxon>
        <taxon>Viridiplantae</taxon>
        <taxon>Streptophyta</taxon>
        <taxon>Embryophyta</taxon>
        <taxon>Tracheophyta</taxon>
        <taxon>Spermatophyta</taxon>
        <taxon>Magnoliopsida</taxon>
        <taxon>eudicotyledons</taxon>
        <taxon>Gunneridae</taxon>
        <taxon>Pentapetalae</taxon>
        <taxon>rosids</taxon>
        <taxon>fabids</taxon>
        <taxon>Malpighiales</taxon>
        <taxon>Euphorbiaceae</taxon>
        <taxon>Crotonoideae</taxon>
        <taxon>Manihoteae</taxon>
        <taxon>Manihot</taxon>
    </lineage>
</organism>
<gene>
    <name evidence="1" type="ORF">MANES_09G177700</name>
</gene>
<accession>A0A2C9VBR5</accession>
<reference evidence="1" key="1">
    <citation type="submission" date="2016-02" db="EMBL/GenBank/DDBJ databases">
        <title>WGS assembly of Manihot esculenta.</title>
        <authorList>
            <person name="Bredeson J.V."/>
            <person name="Prochnik S.E."/>
            <person name="Lyons J.B."/>
            <person name="Schmutz J."/>
            <person name="Grimwood J."/>
            <person name="Vrebalov J."/>
            <person name="Bart R.S."/>
            <person name="Amuge T."/>
            <person name="Ferguson M.E."/>
            <person name="Green R."/>
            <person name="Putnam N."/>
            <person name="Stites J."/>
            <person name="Rounsley S."/>
            <person name="Rokhsar D.S."/>
        </authorList>
    </citation>
    <scope>NUCLEOTIDE SEQUENCE [LARGE SCALE GENOMIC DNA]</scope>
    <source>
        <tissue evidence="1">Leaf</tissue>
    </source>
</reference>
<name>A0A2C9VBR5_MANES</name>
<sequence length="40" mass="4774">MNMINFRELELNWEWRGVGMLGGLIHSQRSNYFVGKINVY</sequence>
<dbReference type="EMBL" id="CM004395">
    <property type="protein sequence ID" value="OAY42408.1"/>
    <property type="molecule type" value="Genomic_DNA"/>
</dbReference>
<proteinExistence type="predicted"/>
<protein>
    <submittedName>
        <fullName evidence="1">Uncharacterized protein</fullName>
    </submittedName>
</protein>
<evidence type="ECO:0000313" key="1">
    <source>
        <dbReference type="EMBL" id="OAY42408.1"/>
    </source>
</evidence>
<dbReference type="AlphaFoldDB" id="A0A2C9VBR5"/>